<name>A0ABD2ZHL9_9GENT</name>
<dbReference type="Gene3D" id="3.40.50.200">
    <property type="entry name" value="Peptidase S8/S53 domain"/>
    <property type="match status" value="1"/>
</dbReference>
<dbReference type="InterPro" id="IPR036852">
    <property type="entry name" value="Peptidase_S8/S53_dom_sf"/>
</dbReference>
<sequence>MDVTIHHYTKSFRGFSAMLTPDQARTLAESDSVASVFESGVYKIHTTQSWNFLRLDSAQQYNQLPLDTKSDVIVGVIDTGIWPESKSFSDISLGPVPTKFKGQCETGEMFTLANCNRKIIGARFYSKAFEAQNGPLGSFNRTFFRSPRDGDGHGTHTASTVAGSLVSDAKLLGSANGTARGGAPSARLAIYKACWFGIRNFADVLSAFDDAISDGVDVLSLSFGPNAPQAGYFQDSMSIGTFHAFQKGIVVSASAGNDGFPGTAINVAPCILTVAASTINREL</sequence>
<dbReference type="PROSITE" id="PS51892">
    <property type="entry name" value="SUBTILASE"/>
    <property type="match status" value="1"/>
</dbReference>
<organism evidence="9 10">
    <name type="scientific">Cinchona calisaya</name>
    <dbReference type="NCBI Taxonomy" id="153742"/>
    <lineage>
        <taxon>Eukaryota</taxon>
        <taxon>Viridiplantae</taxon>
        <taxon>Streptophyta</taxon>
        <taxon>Embryophyta</taxon>
        <taxon>Tracheophyta</taxon>
        <taxon>Spermatophyta</taxon>
        <taxon>Magnoliopsida</taxon>
        <taxon>eudicotyledons</taxon>
        <taxon>Gunneridae</taxon>
        <taxon>Pentapetalae</taxon>
        <taxon>asterids</taxon>
        <taxon>lamiids</taxon>
        <taxon>Gentianales</taxon>
        <taxon>Rubiaceae</taxon>
        <taxon>Cinchonoideae</taxon>
        <taxon>Cinchoneae</taxon>
        <taxon>Cinchona</taxon>
    </lineage>
</organism>
<evidence type="ECO:0000259" key="7">
    <source>
        <dbReference type="Pfam" id="PF00082"/>
    </source>
</evidence>
<dbReference type="InterPro" id="IPR034197">
    <property type="entry name" value="Peptidases_S8_3"/>
</dbReference>
<dbReference type="SUPFAM" id="SSF52743">
    <property type="entry name" value="Subtilisin-like"/>
    <property type="match status" value="1"/>
</dbReference>
<dbReference type="Pfam" id="PF00082">
    <property type="entry name" value="Peptidase_S8"/>
    <property type="match status" value="1"/>
</dbReference>
<dbReference type="InterPro" id="IPR010259">
    <property type="entry name" value="S8pro/Inhibitor_I9"/>
</dbReference>
<evidence type="ECO:0000256" key="2">
    <source>
        <dbReference type="ARBA" id="ARBA00022670"/>
    </source>
</evidence>
<keyword evidence="3" id="KW-0732">Signal</keyword>
<dbReference type="InterPro" id="IPR000209">
    <property type="entry name" value="Peptidase_S8/S53_dom"/>
</dbReference>
<reference evidence="9 10" key="1">
    <citation type="submission" date="2024-11" db="EMBL/GenBank/DDBJ databases">
        <title>A near-complete genome assembly of Cinchona calisaya.</title>
        <authorList>
            <person name="Lian D.C."/>
            <person name="Zhao X.W."/>
            <person name="Wei L."/>
        </authorList>
    </citation>
    <scope>NUCLEOTIDE SEQUENCE [LARGE SCALE GENOMIC DNA]</scope>
    <source>
        <tissue evidence="9">Nenye</tissue>
    </source>
</reference>
<dbReference type="Proteomes" id="UP001630127">
    <property type="component" value="Unassembled WGS sequence"/>
</dbReference>
<comment type="similarity">
    <text evidence="1 6">Belongs to the peptidase S8 family.</text>
</comment>
<proteinExistence type="inferred from homology"/>
<dbReference type="GO" id="GO:0008236">
    <property type="term" value="F:serine-type peptidase activity"/>
    <property type="evidence" value="ECO:0007669"/>
    <property type="project" value="UniProtKB-KW"/>
</dbReference>
<dbReference type="PRINTS" id="PR00723">
    <property type="entry name" value="SUBTILISIN"/>
</dbReference>
<dbReference type="AlphaFoldDB" id="A0ABD2ZHL9"/>
<evidence type="ECO:0000256" key="1">
    <source>
        <dbReference type="ARBA" id="ARBA00011073"/>
    </source>
</evidence>
<dbReference type="InterPro" id="IPR037045">
    <property type="entry name" value="S8pro/Inhibitor_I9_sf"/>
</dbReference>
<feature type="domain" description="Peptidase S8/S53" evidence="7">
    <location>
        <begin position="70"/>
        <end position="265"/>
    </location>
</feature>
<comment type="caution">
    <text evidence="9">The sequence shown here is derived from an EMBL/GenBank/DDBJ whole genome shotgun (WGS) entry which is preliminary data.</text>
</comment>
<evidence type="ECO:0000256" key="3">
    <source>
        <dbReference type="ARBA" id="ARBA00022729"/>
    </source>
</evidence>
<evidence type="ECO:0000259" key="8">
    <source>
        <dbReference type="Pfam" id="PF05922"/>
    </source>
</evidence>
<gene>
    <name evidence="9" type="ORF">ACH5RR_021117</name>
</gene>
<evidence type="ECO:0000313" key="10">
    <source>
        <dbReference type="Proteomes" id="UP001630127"/>
    </source>
</evidence>
<accession>A0ABD2ZHL9</accession>
<evidence type="ECO:0000256" key="5">
    <source>
        <dbReference type="ARBA" id="ARBA00022825"/>
    </source>
</evidence>
<protein>
    <submittedName>
        <fullName evidence="9">Uncharacterized protein</fullName>
    </submittedName>
</protein>
<keyword evidence="10" id="KW-1185">Reference proteome</keyword>
<evidence type="ECO:0000256" key="4">
    <source>
        <dbReference type="ARBA" id="ARBA00022801"/>
    </source>
</evidence>
<keyword evidence="4" id="KW-0378">Hydrolase</keyword>
<dbReference type="Gene3D" id="3.30.70.80">
    <property type="entry name" value="Peptidase S8 propeptide/proteinase inhibitor I9"/>
    <property type="match status" value="1"/>
</dbReference>
<dbReference type="PANTHER" id="PTHR10795">
    <property type="entry name" value="PROPROTEIN CONVERTASE SUBTILISIN/KEXIN"/>
    <property type="match status" value="1"/>
</dbReference>
<keyword evidence="5" id="KW-0720">Serine protease</keyword>
<evidence type="ECO:0000313" key="9">
    <source>
        <dbReference type="EMBL" id="KAL3518528.1"/>
    </source>
</evidence>
<dbReference type="Pfam" id="PF05922">
    <property type="entry name" value="Inhibitor_I9"/>
    <property type="match status" value="1"/>
</dbReference>
<feature type="domain" description="Inhibitor I9" evidence="8">
    <location>
        <begin position="5"/>
        <end position="45"/>
    </location>
</feature>
<dbReference type="CDD" id="cd04852">
    <property type="entry name" value="Peptidases_S8_3"/>
    <property type="match status" value="1"/>
</dbReference>
<keyword evidence="2" id="KW-0645">Protease</keyword>
<dbReference type="InterPro" id="IPR015500">
    <property type="entry name" value="Peptidase_S8_subtilisin-rel"/>
</dbReference>
<dbReference type="InterPro" id="IPR045051">
    <property type="entry name" value="SBT"/>
</dbReference>
<comment type="caution">
    <text evidence="6">Lacks conserved residue(s) required for the propagation of feature annotation.</text>
</comment>
<dbReference type="GO" id="GO:0006508">
    <property type="term" value="P:proteolysis"/>
    <property type="evidence" value="ECO:0007669"/>
    <property type="project" value="UniProtKB-KW"/>
</dbReference>
<dbReference type="EMBL" id="JBJUIK010000009">
    <property type="protein sequence ID" value="KAL3518528.1"/>
    <property type="molecule type" value="Genomic_DNA"/>
</dbReference>
<evidence type="ECO:0000256" key="6">
    <source>
        <dbReference type="PROSITE-ProRule" id="PRU01240"/>
    </source>
</evidence>